<protein>
    <submittedName>
        <fullName evidence="9">Cyclohexanone monooxygenase</fullName>
    </submittedName>
</protein>
<evidence type="ECO:0000313" key="10">
    <source>
        <dbReference type="Proteomes" id="UP000377595"/>
    </source>
</evidence>
<dbReference type="Pfam" id="PF07992">
    <property type="entry name" value="Pyr_redox_2"/>
    <property type="match status" value="1"/>
</dbReference>
<keyword evidence="7 9" id="KW-0503">Monooxygenase</keyword>
<dbReference type="PANTHER" id="PTHR43098:SF3">
    <property type="entry name" value="L-ORNITHINE N(5)-MONOOXYGENASE-RELATED"/>
    <property type="match status" value="1"/>
</dbReference>
<dbReference type="EMBL" id="BLAF01000054">
    <property type="protein sequence ID" value="GES24638.1"/>
    <property type="molecule type" value="Genomic_DNA"/>
</dbReference>
<dbReference type="GO" id="GO:0016709">
    <property type="term" value="F:oxidoreductase activity, acting on paired donors, with incorporation or reduction of molecular oxygen, NAD(P)H as one donor, and incorporation of one atom of oxygen"/>
    <property type="evidence" value="ECO:0007669"/>
    <property type="project" value="UniProtKB-ARBA"/>
</dbReference>
<dbReference type="Gene3D" id="3.50.50.60">
    <property type="entry name" value="FAD/NAD(P)-binding domain"/>
    <property type="match status" value="2"/>
</dbReference>
<evidence type="ECO:0000259" key="8">
    <source>
        <dbReference type="Pfam" id="PF07992"/>
    </source>
</evidence>
<dbReference type="InterPro" id="IPR023753">
    <property type="entry name" value="FAD/NAD-binding_dom"/>
</dbReference>
<evidence type="ECO:0000256" key="3">
    <source>
        <dbReference type="ARBA" id="ARBA00022630"/>
    </source>
</evidence>
<evidence type="ECO:0000256" key="1">
    <source>
        <dbReference type="ARBA" id="ARBA00001974"/>
    </source>
</evidence>
<comment type="similarity">
    <text evidence="2">Belongs to the FAD-binding monooxygenase family.</text>
</comment>
<evidence type="ECO:0000256" key="5">
    <source>
        <dbReference type="ARBA" id="ARBA00022857"/>
    </source>
</evidence>
<dbReference type="PRINTS" id="PR00411">
    <property type="entry name" value="PNDRDTASEI"/>
</dbReference>
<dbReference type="PANTHER" id="PTHR43098">
    <property type="entry name" value="L-ORNITHINE N(5)-MONOOXYGENASE-RELATED"/>
    <property type="match status" value="1"/>
</dbReference>
<name>A0A5M3Y1P2_9ACTN</name>
<feature type="domain" description="FAD/NAD(P)-binding" evidence="8">
    <location>
        <begin position="7"/>
        <end position="229"/>
    </location>
</feature>
<keyword evidence="3" id="KW-0285">Flavoprotein</keyword>
<keyword evidence="10" id="KW-1185">Reference proteome</keyword>
<dbReference type="AlphaFoldDB" id="A0A5M3Y1P2"/>
<keyword evidence="4" id="KW-0274">FAD</keyword>
<gene>
    <name evidence="9" type="ORF">Aple_075370</name>
</gene>
<evidence type="ECO:0000256" key="6">
    <source>
        <dbReference type="ARBA" id="ARBA00023002"/>
    </source>
</evidence>
<dbReference type="InterPro" id="IPR036188">
    <property type="entry name" value="FAD/NAD-bd_sf"/>
</dbReference>
<dbReference type="InterPro" id="IPR050775">
    <property type="entry name" value="FAD-binding_Monooxygenases"/>
</dbReference>
<keyword evidence="5" id="KW-0521">NADP</keyword>
<proteinExistence type="inferred from homology"/>
<comment type="caution">
    <text evidence="9">The sequence shown here is derived from an EMBL/GenBank/DDBJ whole genome shotgun (WGS) entry which is preliminary data.</text>
</comment>
<evidence type="ECO:0000313" key="9">
    <source>
        <dbReference type="EMBL" id="GES24638.1"/>
    </source>
</evidence>
<evidence type="ECO:0000256" key="2">
    <source>
        <dbReference type="ARBA" id="ARBA00010139"/>
    </source>
</evidence>
<sequence length="532" mass="58384">MQEMTDFDVVVVGAGIGGIYAVHRFRDQGLSVLGLEAAPEVGGVWFHNRYPGARVDVESYDYCYYFSPEIYCEWTWTEKYAAQPEILAYLNFVADKLDIRKHFRFETALAGAQWVPDEARYHLRTSVGDTATCRFLVMATGNLSAARDPHFPGLADFSGEWVQASHWPDRHIELAGRRVGVIGTGSSGVQTISAIADQVGHLTVFQRSPNFSVPAHNGPIDTTLWAQIKQDVKGERAKLLASAGARHMELDPVPAASITPQEQQERLERAWSIGGHGFNRVFTDQSTNQAANDIVSEFVRNKIRSIVHDPGVAELLCPEDHPIGSRRLCVDTDYFATYNRDNVSLVDVRSAPIERITETGIRTADGKEHELDLIIFALGFHAFTGALDAAGIRNESGAAPSDAWAEAPCALLGLMTAGFPNLFILTGPGSPSVLASLTVHNEQNIDWVADCIAYLDATGYSTIVPSEEAQAAWARNVSDAAAPLLRYHVSNYMVHVSRDGGRHFIPYAGGFGTYVEHCDRVARNGYEGFLLK</sequence>
<reference evidence="9 10" key="1">
    <citation type="submission" date="2019-10" db="EMBL/GenBank/DDBJ databases">
        <title>Whole genome shotgun sequence of Acrocarpospora pleiomorpha NBRC 16267.</title>
        <authorList>
            <person name="Ichikawa N."/>
            <person name="Kimura A."/>
            <person name="Kitahashi Y."/>
            <person name="Komaki H."/>
            <person name="Oguchi A."/>
        </authorList>
    </citation>
    <scope>NUCLEOTIDE SEQUENCE [LARGE SCALE GENOMIC DNA]</scope>
    <source>
        <strain evidence="9 10">NBRC 16267</strain>
    </source>
</reference>
<evidence type="ECO:0000256" key="7">
    <source>
        <dbReference type="ARBA" id="ARBA00023033"/>
    </source>
</evidence>
<organism evidence="9 10">
    <name type="scientific">Acrocarpospora pleiomorpha</name>
    <dbReference type="NCBI Taxonomy" id="90975"/>
    <lineage>
        <taxon>Bacteria</taxon>
        <taxon>Bacillati</taxon>
        <taxon>Actinomycetota</taxon>
        <taxon>Actinomycetes</taxon>
        <taxon>Streptosporangiales</taxon>
        <taxon>Streptosporangiaceae</taxon>
        <taxon>Acrocarpospora</taxon>
    </lineage>
</organism>
<accession>A0A5M3Y1P2</accession>
<keyword evidence="6" id="KW-0560">Oxidoreductase</keyword>
<comment type="cofactor">
    <cofactor evidence="1">
        <name>FAD</name>
        <dbReference type="ChEBI" id="CHEBI:57692"/>
    </cofactor>
</comment>
<dbReference type="Proteomes" id="UP000377595">
    <property type="component" value="Unassembled WGS sequence"/>
</dbReference>
<dbReference type="SUPFAM" id="SSF51905">
    <property type="entry name" value="FAD/NAD(P)-binding domain"/>
    <property type="match status" value="1"/>
</dbReference>
<evidence type="ECO:0000256" key="4">
    <source>
        <dbReference type="ARBA" id="ARBA00022827"/>
    </source>
</evidence>